<reference evidence="1" key="1">
    <citation type="submission" date="2020-05" db="EMBL/GenBank/DDBJ databases">
        <authorList>
            <person name="Chiriac C."/>
            <person name="Salcher M."/>
            <person name="Ghai R."/>
            <person name="Kavagutti S V."/>
        </authorList>
    </citation>
    <scope>NUCLEOTIDE SEQUENCE</scope>
</reference>
<gene>
    <name evidence="1" type="ORF">UFOPK2169_00696</name>
</gene>
<proteinExistence type="predicted"/>
<accession>A0A6J6KJE1</accession>
<sequence length="102" mass="10428">MEFNATNVATPVVRSIVHVPSPLMVTVVPQRLVLGSTRHGPFTEPDCRSAPVPNPPLPITVVNVAVPPGNTDCVSGVAIGALGGSMVGVIVDVAVRPKESVA</sequence>
<dbReference type="AlphaFoldDB" id="A0A6J6KJE1"/>
<organism evidence="1">
    <name type="scientific">freshwater metagenome</name>
    <dbReference type="NCBI Taxonomy" id="449393"/>
    <lineage>
        <taxon>unclassified sequences</taxon>
        <taxon>metagenomes</taxon>
        <taxon>ecological metagenomes</taxon>
    </lineage>
</organism>
<evidence type="ECO:0000313" key="1">
    <source>
        <dbReference type="EMBL" id="CAB4649977.1"/>
    </source>
</evidence>
<protein>
    <submittedName>
        <fullName evidence="1">Unannotated protein</fullName>
    </submittedName>
</protein>
<dbReference type="EMBL" id="CAEZWE010000021">
    <property type="protein sequence ID" value="CAB4649977.1"/>
    <property type="molecule type" value="Genomic_DNA"/>
</dbReference>
<name>A0A6J6KJE1_9ZZZZ</name>